<accession>A0ABM7ZYX4</accession>
<protein>
    <recommendedName>
        <fullName evidence="4">Secreted protein</fullName>
    </recommendedName>
</protein>
<name>A0ABM7ZYX4_STRNI</name>
<proteinExistence type="predicted"/>
<reference evidence="2" key="1">
    <citation type="submission" date="2022-06" db="EMBL/GenBank/DDBJ databases">
        <title>Complete genome sequence of Streptomyces nigrescens HEK616.</title>
        <authorList>
            <person name="Asamizu S."/>
            <person name="Onaka H."/>
        </authorList>
    </citation>
    <scope>NUCLEOTIDE SEQUENCE</scope>
    <source>
        <strain evidence="2">HEK616</strain>
    </source>
</reference>
<feature type="region of interest" description="Disordered" evidence="1">
    <location>
        <begin position="57"/>
        <end position="144"/>
    </location>
</feature>
<evidence type="ECO:0000313" key="2">
    <source>
        <dbReference type="EMBL" id="BDM71466.1"/>
    </source>
</evidence>
<feature type="compositionally biased region" description="Basic and acidic residues" evidence="1">
    <location>
        <begin position="74"/>
        <end position="86"/>
    </location>
</feature>
<sequence length="144" mass="14520">MATARSLNGARRHRPSAVPFPLLWLAALLLGVLVAHGARAESPEVRPVSAVPVAAAAAAGPGTWLAPEDAGPTEPRHHPGGHHSDELCLAGQPQQGGPVASPCARPLTGPTRPAPVPVRFGRLPGTSAALPPPSGAPASVVRQV</sequence>
<organism evidence="2 3">
    <name type="scientific">Streptomyces nigrescens</name>
    <dbReference type="NCBI Taxonomy" id="1920"/>
    <lineage>
        <taxon>Bacteria</taxon>
        <taxon>Bacillati</taxon>
        <taxon>Actinomycetota</taxon>
        <taxon>Actinomycetes</taxon>
        <taxon>Kitasatosporales</taxon>
        <taxon>Streptomycetaceae</taxon>
        <taxon>Streptomyces</taxon>
    </lineage>
</organism>
<evidence type="ECO:0000313" key="3">
    <source>
        <dbReference type="Proteomes" id="UP001059597"/>
    </source>
</evidence>
<dbReference type="RefSeq" id="WP_261955058.1">
    <property type="nucleotide sequence ID" value="NZ_AP026073.1"/>
</dbReference>
<gene>
    <name evidence="2" type="ORF">HEK616_49530</name>
</gene>
<keyword evidence="3" id="KW-1185">Reference proteome</keyword>
<evidence type="ECO:0008006" key="4">
    <source>
        <dbReference type="Google" id="ProtNLM"/>
    </source>
</evidence>
<dbReference type="EMBL" id="AP026073">
    <property type="protein sequence ID" value="BDM71466.1"/>
    <property type="molecule type" value="Genomic_DNA"/>
</dbReference>
<evidence type="ECO:0000256" key="1">
    <source>
        <dbReference type="SAM" id="MobiDB-lite"/>
    </source>
</evidence>
<dbReference type="Proteomes" id="UP001059597">
    <property type="component" value="Chromosome"/>
</dbReference>